<name>A0A6H9V5G5_9ACTN</name>
<feature type="transmembrane region" description="Helical" evidence="1">
    <location>
        <begin position="58"/>
        <end position="85"/>
    </location>
</feature>
<accession>A0A6H9V5G5</accession>
<protein>
    <submittedName>
        <fullName evidence="2">DUF1275 domain-containing protein</fullName>
    </submittedName>
</protein>
<dbReference type="PANTHER" id="PTHR37314">
    <property type="entry name" value="SLR0142 PROTEIN"/>
    <property type="match status" value="1"/>
</dbReference>
<dbReference type="InterPro" id="IPR010699">
    <property type="entry name" value="DUF1275"/>
</dbReference>
<feature type="transmembrane region" description="Helical" evidence="1">
    <location>
        <begin position="132"/>
        <end position="150"/>
    </location>
</feature>
<feature type="transmembrane region" description="Helical" evidence="1">
    <location>
        <begin position="105"/>
        <end position="126"/>
    </location>
</feature>
<evidence type="ECO:0000256" key="1">
    <source>
        <dbReference type="SAM" id="Phobius"/>
    </source>
</evidence>
<feature type="transmembrane region" description="Helical" evidence="1">
    <location>
        <begin position="214"/>
        <end position="232"/>
    </location>
</feature>
<dbReference type="Pfam" id="PF06912">
    <property type="entry name" value="DUF1275"/>
    <property type="match status" value="1"/>
</dbReference>
<keyword evidence="1" id="KW-0472">Membrane</keyword>
<reference evidence="2 3" key="1">
    <citation type="submission" date="2019-09" db="EMBL/GenBank/DDBJ databases">
        <title>Screening of Novel Bioactive Compounds from Soil-Associated.</title>
        <authorList>
            <person name="Zhao S."/>
        </authorList>
    </citation>
    <scope>NUCLEOTIDE SEQUENCE [LARGE SCALE GENOMIC DNA]</scope>
    <source>
        <strain evidence="2 3">HIT-DPA4</strain>
    </source>
</reference>
<dbReference type="AlphaFoldDB" id="A0A6H9V5G5"/>
<evidence type="ECO:0000313" key="2">
    <source>
        <dbReference type="EMBL" id="KAB1148729.1"/>
    </source>
</evidence>
<dbReference type="EMBL" id="VZRB01000004">
    <property type="protein sequence ID" value="KAB1148729.1"/>
    <property type="molecule type" value="Genomic_DNA"/>
</dbReference>
<comment type="caution">
    <text evidence="2">The sequence shown here is derived from an EMBL/GenBank/DDBJ whole genome shotgun (WGS) entry which is preliminary data.</text>
</comment>
<organism evidence="2 3">
    <name type="scientific">Streptomyces luteolifulvus</name>
    <dbReference type="NCBI Taxonomy" id="2615112"/>
    <lineage>
        <taxon>Bacteria</taxon>
        <taxon>Bacillati</taxon>
        <taxon>Actinomycetota</taxon>
        <taxon>Actinomycetes</taxon>
        <taxon>Kitasatosporales</taxon>
        <taxon>Streptomycetaceae</taxon>
        <taxon>Streptomyces</taxon>
    </lineage>
</organism>
<evidence type="ECO:0000313" key="3">
    <source>
        <dbReference type="Proteomes" id="UP000442707"/>
    </source>
</evidence>
<keyword evidence="1" id="KW-1133">Transmembrane helix</keyword>
<gene>
    <name evidence="2" type="ORF">F7R91_08075</name>
</gene>
<dbReference type="Proteomes" id="UP000442707">
    <property type="component" value="Unassembled WGS sequence"/>
</dbReference>
<dbReference type="RefSeq" id="WP_150945987.1">
    <property type="nucleotide sequence ID" value="NZ_VZRB01000004.1"/>
</dbReference>
<keyword evidence="1" id="KW-0812">Transmembrane</keyword>
<sequence length="234" mass="23359">MSKQNSQESADAPADDPEARGLRLVVVLLGLTVVSGLIDAVSYLGLGHVFTANMTGNVVVLGFAAAGAPGFTVSHTLTSLVAFVVGAVAGGRMTVRLSGGSRRTWARVTLAAEAVLLGGSAAVAFAAPDATATVYALIALTAFAMGLRNATVRKLGVADLTTTVLTMTLTGLASDSRAGGGSGHHSPRRTASVLAMLAGAVLGAWLVIHHNLGIPLLIAAVGVGVLAVVASGRE</sequence>
<feature type="transmembrane region" description="Helical" evidence="1">
    <location>
        <begin position="21"/>
        <end position="46"/>
    </location>
</feature>
<keyword evidence="3" id="KW-1185">Reference proteome</keyword>
<dbReference type="PANTHER" id="PTHR37314:SF4">
    <property type="entry name" value="UPF0700 TRANSMEMBRANE PROTEIN YOAK"/>
    <property type="match status" value="1"/>
</dbReference>
<proteinExistence type="predicted"/>
<feature type="transmembrane region" description="Helical" evidence="1">
    <location>
        <begin position="191"/>
        <end position="208"/>
    </location>
</feature>